<dbReference type="Proteomes" id="UP000216991">
    <property type="component" value="Unassembled WGS sequence"/>
</dbReference>
<evidence type="ECO:0000313" key="2">
    <source>
        <dbReference type="EMBL" id="OYQ30995.1"/>
    </source>
</evidence>
<sequence length="497" mass="52197">MMRALKPVFLLAPLAALLIAAAPTGPTATPPREEQLARAATLLDDGKLPEGLSLLDALLATSDLPADKGQVEGLRSFALARAGKFAEARTAIEFAVDAAMTPTPLLMRQLFVLRALTEDIPAAGQALQLIAATDPKWLADLPTDLVSAVLADTREDDRKFDLALTLVTAAYAPADQTVGDGDALRLAVIAGLAKRGRLDEAQPIIAALVNPVSIVRLAIDRRFQSLWPALEARLGPGADLADAMFIAAAEKILARAPDSIIARAGVAEALNIASKEPEALARIADIGATPEALARMTDRELWAVSLKANLLADAGRADEALKSLDAAAALPAETHPNVAAFRIIAADMAEEAGRHDEALKRVAAIDSKGLNPFGVHALASIRVCALARAGRMAEATTAAASLPTGWTSDGNNRALQAALACIGKLDAAAALLIKRLESEDSRDDVLFELQPFLITDRPNAPDRATKAALRTLKARPDVKAAFAKWGRDLPSAISPPR</sequence>
<protein>
    <recommendedName>
        <fullName evidence="4">Tetratrico peptide repeat group 5 domain-containing protein</fullName>
    </recommendedName>
</protein>
<dbReference type="InterPro" id="IPR011990">
    <property type="entry name" value="TPR-like_helical_dom_sf"/>
</dbReference>
<dbReference type="AlphaFoldDB" id="A0A255YQU1"/>
<organism evidence="2 3">
    <name type="scientific">Sandarakinorhabdus cyanobacteriorum</name>
    <dbReference type="NCBI Taxonomy" id="1981098"/>
    <lineage>
        <taxon>Bacteria</taxon>
        <taxon>Pseudomonadati</taxon>
        <taxon>Pseudomonadota</taxon>
        <taxon>Alphaproteobacteria</taxon>
        <taxon>Sphingomonadales</taxon>
        <taxon>Sphingosinicellaceae</taxon>
        <taxon>Sandarakinorhabdus</taxon>
    </lineage>
</organism>
<dbReference type="EMBL" id="NOXT01000096">
    <property type="protein sequence ID" value="OYQ30995.1"/>
    <property type="molecule type" value="Genomic_DNA"/>
</dbReference>
<feature type="chain" id="PRO_5012084241" description="Tetratrico peptide repeat group 5 domain-containing protein" evidence="1">
    <location>
        <begin position="29"/>
        <end position="497"/>
    </location>
</feature>
<evidence type="ECO:0008006" key="4">
    <source>
        <dbReference type="Google" id="ProtNLM"/>
    </source>
</evidence>
<feature type="signal peptide" evidence="1">
    <location>
        <begin position="1"/>
        <end position="28"/>
    </location>
</feature>
<accession>A0A255YQU1</accession>
<proteinExistence type="predicted"/>
<dbReference type="RefSeq" id="WP_094473170.1">
    <property type="nucleotide sequence ID" value="NZ_NOXT01000096.1"/>
</dbReference>
<dbReference type="OrthoDB" id="7443106at2"/>
<keyword evidence="1" id="KW-0732">Signal</keyword>
<name>A0A255YQU1_9SPHN</name>
<keyword evidence="3" id="KW-1185">Reference proteome</keyword>
<reference evidence="2 3" key="1">
    <citation type="submission" date="2017-07" db="EMBL/GenBank/DDBJ databases">
        <title>Sandarakinorhabdus cyanobacteriorum sp. nov., a novel bacterium isolated from cyanobacterial aggregates in a eutrophic lake.</title>
        <authorList>
            <person name="Cai H."/>
        </authorList>
    </citation>
    <scope>NUCLEOTIDE SEQUENCE [LARGE SCALE GENOMIC DNA]</scope>
    <source>
        <strain evidence="2 3">TH057</strain>
    </source>
</reference>
<dbReference type="SUPFAM" id="SSF48452">
    <property type="entry name" value="TPR-like"/>
    <property type="match status" value="1"/>
</dbReference>
<gene>
    <name evidence="2" type="ORF">CHU93_05730</name>
</gene>
<comment type="caution">
    <text evidence="2">The sequence shown here is derived from an EMBL/GenBank/DDBJ whole genome shotgun (WGS) entry which is preliminary data.</text>
</comment>
<evidence type="ECO:0000313" key="3">
    <source>
        <dbReference type="Proteomes" id="UP000216991"/>
    </source>
</evidence>
<evidence type="ECO:0000256" key="1">
    <source>
        <dbReference type="SAM" id="SignalP"/>
    </source>
</evidence>